<accession>A0A1G7PSM2</accession>
<evidence type="ECO:0000256" key="3">
    <source>
        <dbReference type="ARBA" id="ARBA00022643"/>
    </source>
</evidence>
<dbReference type="GO" id="GO:0010181">
    <property type="term" value="F:FMN binding"/>
    <property type="evidence" value="ECO:0007669"/>
    <property type="project" value="InterPro"/>
</dbReference>
<dbReference type="Pfam" id="PF00724">
    <property type="entry name" value="Oxidored_FMN"/>
    <property type="match status" value="1"/>
</dbReference>
<gene>
    <name evidence="7" type="ORF">SAMN05216466_101407</name>
</gene>
<evidence type="ECO:0000313" key="7">
    <source>
        <dbReference type="EMBL" id="SDF88400.1"/>
    </source>
</evidence>
<dbReference type="InterPro" id="IPR001155">
    <property type="entry name" value="OxRdtase_FMN_N"/>
</dbReference>
<dbReference type="InterPro" id="IPR013785">
    <property type="entry name" value="Aldolase_TIM"/>
</dbReference>
<dbReference type="PANTHER" id="PTHR43303:SF4">
    <property type="entry name" value="NADPH DEHYDROGENASE C23G7.10C-RELATED"/>
    <property type="match status" value="1"/>
</dbReference>
<dbReference type="PANTHER" id="PTHR43303">
    <property type="entry name" value="NADPH DEHYDROGENASE C23G7.10C-RELATED"/>
    <property type="match status" value="1"/>
</dbReference>
<evidence type="ECO:0000256" key="5">
    <source>
        <dbReference type="ARBA" id="ARBA00023002"/>
    </source>
</evidence>
<keyword evidence="5" id="KW-0560">Oxidoreductase</keyword>
<evidence type="ECO:0000259" key="6">
    <source>
        <dbReference type="Pfam" id="PF00724"/>
    </source>
</evidence>
<dbReference type="AlphaFoldDB" id="A0A1G7PSM2"/>
<evidence type="ECO:0000256" key="1">
    <source>
        <dbReference type="ARBA" id="ARBA00001917"/>
    </source>
</evidence>
<proteinExistence type="predicted"/>
<dbReference type="GO" id="GO:0003959">
    <property type="term" value="F:NADPH dehydrogenase activity"/>
    <property type="evidence" value="ECO:0007669"/>
    <property type="project" value="InterPro"/>
</dbReference>
<sequence length="195" mass="20588">MSALFSPLTLRSVTLANRIVVSPMCQYSAERGEATAWHMIHLGSMALSGAGLLCIEATAVEPDGRITPGDLGLWDDVTEAALVPVLAAIRKHSSIPVAMQLSHAGRKASSHAPWEGGQLIPVAEGGWLPHAPSALPHKAGEEPPLALDTAGLNRIREAFAASARRAARLGIDALEVHAAHGYLLHQFLSPIANQR</sequence>
<evidence type="ECO:0000256" key="4">
    <source>
        <dbReference type="ARBA" id="ARBA00022857"/>
    </source>
</evidence>
<keyword evidence="3" id="KW-0288">FMN</keyword>
<reference evidence="7 8" key="1">
    <citation type="submission" date="2016-10" db="EMBL/GenBank/DDBJ databases">
        <authorList>
            <person name="de Groot N.N."/>
        </authorList>
    </citation>
    <scope>NUCLEOTIDE SEQUENCE [LARGE SCALE GENOMIC DNA]</scope>
    <source>
        <strain evidence="7 8">LMG 2247</strain>
    </source>
</reference>
<dbReference type="InterPro" id="IPR044152">
    <property type="entry name" value="YqjM-like"/>
</dbReference>
<dbReference type="GO" id="GO:0050661">
    <property type="term" value="F:NADP binding"/>
    <property type="evidence" value="ECO:0007669"/>
    <property type="project" value="InterPro"/>
</dbReference>
<dbReference type="SUPFAM" id="SSF51395">
    <property type="entry name" value="FMN-linked oxidoreductases"/>
    <property type="match status" value="1"/>
</dbReference>
<evidence type="ECO:0000313" key="8">
    <source>
        <dbReference type="Proteomes" id="UP000199706"/>
    </source>
</evidence>
<dbReference type="Proteomes" id="UP000199706">
    <property type="component" value="Unassembled WGS sequence"/>
</dbReference>
<feature type="domain" description="NADH:flavin oxidoreductase/NADH oxidase N-terminal" evidence="6">
    <location>
        <begin position="4"/>
        <end position="195"/>
    </location>
</feature>
<keyword evidence="2" id="KW-0285">Flavoprotein</keyword>
<dbReference type="EMBL" id="FNCJ01000001">
    <property type="protein sequence ID" value="SDF88400.1"/>
    <property type="molecule type" value="Genomic_DNA"/>
</dbReference>
<name>A0A1G7PSM2_9BURK</name>
<evidence type="ECO:0000256" key="2">
    <source>
        <dbReference type="ARBA" id="ARBA00022630"/>
    </source>
</evidence>
<comment type="cofactor">
    <cofactor evidence="1">
        <name>FMN</name>
        <dbReference type="ChEBI" id="CHEBI:58210"/>
    </cofactor>
</comment>
<organism evidence="7 8">
    <name type="scientific">Paraburkholderia phenazinium</name>
    <dbReference type="NCBI Taxonomy" id="60549"/>
    <lineage>
        <taxon>Bacteria</taxon>
        <taxon>Pseudomonadati</taxon>
        <taxon>Pseudomonadota</taxon>
        <taxon>Betaproteobacteria</taxon>
        <taxon>Burkholderiales</taxon>
        <taxon>Burkholderiaceae</taxon>
        <taxon>Paraburkholderia</taxon>
    </lineage>
</organism>
<keyword evidence="4" id="KW-0521">NADP</keyword>
<dbReference type="Gene3D" id="3.20.20.70">
    <property type="entry name" value="Aldolase class I"/>
    <property type="match status" value="1"/>
</dbReference>
<protein>
    <submittedName>
        <fullName evidence="7">NADH:flavin oxidoreductase / NADH oxidase family protein</fullName>
    </submittedName>
</protein>